<keyword evidence="5" id="KW-1185">Reference proteome</keyword>
<dbReference type="Proteomes" id="UP000244527">
    <property type="component" value="Chromosome"/>
</dbReference>
<keyword evidence="2" id="KW-0677">Repeat</keyword>
<evidence type="ECO:0000313" key="4">
    <source>
        <dbReference type="EMBL" id="AWG22699.1"/>
    </source>
</evidence>
<gene>
    <name evidence="4" type="ORF">FFWV33_14770</name>
</gene>
<dbReference type="KEGG" id="ffa:FFWV33_14770"/>
<proteinExistence type="predicted"/>
<dbReference type="PANTHER" id="PTHR46344:SF27">
    <property type="entry name" value="KELCH REPEAT SUPERFAMILY PROTEIN"/>
    <property type="match status" value="1"/>
</dbReference>
<reference evidence="4 5" key="1">
    <citation type="submission" date="2017-04" db="EMBL/GenBank/DDBJ databases">
        <title>Compelte genome sequence of WV33.</title>
        <authorList>
            <person name="Lee P.C."/>
        </authorList>
    </citation>
    <scope>NUCLEOTIDE SEQUENCE [LARGE SCALE GENOMIC DNA]</scope>
    <source>
        <strain evidence="4 5">WV33</strain>
    </source>
</reference>
<protein>
    <recommendedName>
        <fullName evidence="3">Attractin/MKLN-like beta-propeller domain-containing protein</fullName>
    </recommendedName>
</protein>
<name>A0A2S1LG65_9FLAO</name>
<evidence type="ECO:0000313" key="5">
    <source>
        <dbReference type="Proteomes" id="UP000244527"/>
    </source>
</evidence>
<evidence type="ECO:0000256" key="2">
    <source>
        <dbReference type="ARBA" id="ARBA00022737"/>
    </source>
</evidence>
<feature type="domain" description="Attractin/MKLN-like beta-propeller" evidence="3">
    <location>
        <begin position="96"/>
        <end position="334"/>
    </location>
</feature>
<sequence>MPLRSGLSGNTVLLCCFFHKQSKINYPKPSKHPINHMLHPFNHSKQRHLYQKTTFMKNLNPTMLQLLPIKKQQLLFVLISGMMALGCGRKTQSITTATNRQWQEVIATDGSKPVARHEAAFVGIKDKMYLLGGRGIRPVSIFDTQTKKWTLGAKTPIELHHFQPVVYQDKVYIIGALTGQYPAEVPVPVIYIYNSTTNTWSTGDTIPPARLRGSTGNVIQNGIVYLSCGITNGHIDGHQKEMDSYNIKTSEWKVLPDAPRSRDHFQAVVAKNKIYVLGGRLSQAPQKTFSETIAEVDVFDIKKNTWETIKNPIPNQRAGTFATFFNNKILVIGGESIRQNQAHHEIDALDIDTNTWSVYPHLITGRHGTGVVTYKNQLYIASGCGNRGGSPELQTMEKY</sequence>
<dbReference type="PANTHER" id="PTHR46344">
    <property type="entry name" value="OS02G0202900 PROTEIN"/>
    <property type="match status" value="1"/>
</dbReference>
<keyword evidence="1" id="KW-0880">Kelch repeat</keyword>
<dbReference type="AlphaFoldDB" id="A0A2S1LG65"/>
<dbReference type="SUPFAM" id="SSF117281">
    <property type="entry name" value="Kelch motif"/>
    <property type="match status" value="1"/>
</dbReference>
<organism evidence="4 5">
    <name type="scientific">Flavobacterium faecale</name>
    <dbReference type="NCBI Taxonomy" id="1355330"/>
    <lineage>
        <taxon>Bacteria</taxon>
        <taxon>Pseudomonadati</taxon>
        <taxon>Bacteroidota</taxon>
        <taxon>Flavobacteriia</taxon>
        <taxon>Flavobacteriales</taxon>
        <taxon>Flavobacteriaceae</taxon>
        <taxon>Flavobacterium</taxon>
    </lineage>
</organism>
<evidence type="ECO:0000259" key="3">
    <source>
        <dbReference type="Pfam" id="PF24981"/>
    </source>
</evidence>
<evidence type="ECO:0000256" key="1">
    <source>
        <dbReference type="ARBA" id="ARBA00022441"/>
    </source>
</evidence>
<dbReference type="EMBL" id="CP020918">
    <property type="protein sequence ID" value="AWG22699.1"/>
    <property type="molecule type" value="Genomic_DNA"/>
</dbReference>
<accession>A0A2S1LG65</accession>
<dbReference type="SMART" id="SM00612">
    <property type="entry name" value="Kelch"/>
    <property type="match status" value="3"/>
</dbReference>
<dbReference type="Gene3D" id="2.120.10.80">
    <property type="entry name" value="Kelch-type beta propeller"/>
    <property type="match status" value="2"/>
</dbReference>
<dbReference type="Pfam" id="PF24981">
    <property type="entry name" value="Beta-prop_ATRN-LZTR1"/>
    <property type="match status" value="1"/>
</dbReference>
<dbReference type="InterPro" id="IPR006652">
    <property type="entry name" value="Kelch_1"/>
</dbReference>
<dbReference type="InterPro" id="IPR056737">
    <property type="entry name" value="Beta-prop_ATRN-MKLN-like"/>
</dbReference>
<dbReference type="InterPro" id="IPR015915">
    <property type="entry name" value="Kelch-typ_b-propeller"/>
</dbReference>